<keyword evidence="3" id="KW-1185">Reference proteome</keyword>
<proteinExistence type="predicted"/>
<dbReference type="PROSITE" id="PS00028">
    <property type="entry name" value="ZINC_FINGER_C2H2_1"/>
    <property type="match status" value="1"/>
</dbReference>
<dbReference type="InterPro" id="IPR013087">
    <property type="entry name" value="Znf_C2H2_type"/>
</dbReference>
<gene>
    <name evidence="2" type="ORF">SAMN04487948_12523</name>
</gene>
<dbReference type="AlphaFoldDB" id="A0A1H8W878"/>
<dbReference type="RefSeq" id="WP_170864921.1">
    <property type="nucleotide sequence ID" value="NZ_FODV01000025.1"/>
</dbReference>
<protein>
    <recommendedName>
        <fullName evidence="1">C2H2-type domain-containing protein</fullName>
    </recommendedName>
</protein>
<dbReference type="Proteomes" id="UP000199126">
    <property type="component" value="Unassembled WGS sequence"/>
</dbReference>
<organism evidence="2 3">
    <name type="scientific">Halogranum amylolyticum</name>
    <dbReference type="NCBI Taxonomy" id="660520"/>
    <lineage>
        <taxon>Archaea</taxon>
        <taxon>Methanobacteriati</taxon>
        <taxon>Methanobacteriota</taxon>
        <taxon>Stenosarchaea group</taxon>
        <taxon>Halobacteria</taxon>
        <taxon>Halobacteriales</taxon>
        <taxon>Haloferacaceae</taxon>
    </lineage>
</organism>
<sequence length="45" mass="5423">MSTDTHCNCPLCDHECDGRNHLREHLHEHHRKSEIIDVFLDHYDL</sequence>
<evidence type="ECO:0000313" key="3">
    <source>
        <dbReference type="Proteomes" id="UP000199126"/>
    </source>
</evidence>
<reference evidence="3" key="1">
    <citation type="submission" date="2016-10" db="EMBL/GenBank/DDBJ databases">
        <authorList>
            <person name="Varghese N."/>
            <person name="Submissions S."/>
        </authorList>
    </citation>
    <scope>NUCLEOTIDE SEQUENCE [LARGE SCALE GENOMIC DNA]</scope>
    <source>
        <strain evidence="3">CGMCC 1.10121</strain>
    </source>
</reference>
<feature type="domain" description="C2H2-type" evidence="1">
    <location>
        <begin position="7"/>
        <end position="30"/>
    </location>
</feature>
<evidence type="ECO:0000313" key="2">
    <source>
        <dbReference type="EMBL" id="SEP23840.1"/>
    </source>
</evidence>
<name>A0A1H8W878_9EURY</name>
<dbReference type="EMBL" id="FODV01000025">
    <property type="protein sequence ID" value="SEP23840.1"/>
    <property type="molecule type" value="Genomic_DNA"/>
</dbReference>
<evidence type="ECO:0000259" key="1">
    <source>
        <dbReference type="PROSITE" id="PS00028"/>
    </source>
</evidence>
<accession>A0A1H8W878</accession>